<reference evidence="5 6" key="1">
    <citation type="submission" date="2020-04" db="EMBL/GenBank/DDBJ databases">
        <authorList>
            <person name="Klaysubun C."/>
            <person name="Duangmal K."/>
            <person name="Lipun K."/>
        </authorList>
    </citation>
    <scope>NUCLEOTIDE SEQUENCE [LARGE SCALE GENOMIC DNA]</scope>
    <source>
        <strain evidence="5 6">K10HN5</strain>
    </source>
</reference>
<keyword evidence="5" id="KW-0378">Hydrolase</keyword>
<accession>A0ABX1SBU0</accession>
<evidence type="ECO:0000256" key="3">
    <source>
        <dbReference type="SAM" id="MobiDB-lite"/>
    </source>
</evidence>
<evidence type="ECO:0000259" key="4">
    <source>
        <dbReference type="Pfam" id="PF07167"/>
    </source>
</evidence>
<dbReference type="InterPro" id="IPR010941">
    <property type="entry name" value="PhaC_N"/>
</dbReference>
<feature type="domain" description="Poly-beta-hydroxybutyrate polymerase N-terminal" evidence="4">
    <location>
        <begin position="83"/>
        <end position="252"/>
    </location>
</feature>
<dbReference type="EMBL" id="JAAXLA010000030">
    <property type="protein sequence ID" value="NMH99041.1"/>
    <property type="molecule type" value="Genomic_DNA"/>
</dbReference>
<dbReference type="Proteomes" id="UP000820669">
    <property type="component" value="Unassembled WGS sequence"/>
</dbReference>
<gene>
    <name evidence="5" type="ORF">HF526_17240</name>
</gene>
<evidence type="ECO:0000256" key="1">
    <source>
        <dbReference type="ARBA" id="ARBA00022679"/>
    </source>
</evidence>
<dbReference type="PANTHER" id="PTHR36837">
    <property type="entry name" value="POLY(3-HYDROXYALKANOATE) POLYMERASE SUBUNIT PHAC"/>
    <property type="match status" value="1"/>
</dbReference>
<dbReference type="PANTHER" id="PTHR36837:SF5">
    <property type="entry name" value="POLY-3-HYDROXYBUTYRATE SYNTHASE"/>
    <property type="match status" value="1"/>
</dbReference>
<name>A0ABX1SBU0_9PSEU</name>
<keyword evidence="6" id="KW-1185">Reference proteome</keyword>
<keyword evidence="2" id="KW-0012">Acyltransferase</keyword>
<sequence>MVTVRPDAPDPGSRPGLHRVAALMPDPKPDPSAVLSGGIRGLVEAAVRVAGSVPAVAGAATRLAAELGKVAVGQSEVEPARGDRRFSDPTWTENPGYHRLMQAYLATCAAIDEAVADADLPDWRDRERARFLATVLASALAPTNTLFGNPAALKRALETGGGSLRRGIGNLFSDLRHNGGLPRQVDRGRFVVGRDLAATPGAVVYRDDVLELLQYRPQTAQVRKVPVVVVPPQINKYYFMDLAPGRSLIEYAVSKGQQVFAISWRNPVKDHRDWDLDTYGRAILSALDAVAAITRSEQVNLFGLCAGGITTATVLNHLAATGNERVRSASFGVTLLDWSAPAPIGMMSAGPLLRLADWRSRSAGVLDGRSLASVFTWMRPNDLVWNYWVNNYLLGTDPPPFDILAWNADTTNLPSGLHRQFLEIFEKNTLTKRGALTVLGAPIDLKQVTVDTYVTGGTSDHLTPWNGCYASAALLGGTSTFVLTNTGHIQTLVCPPGNKKSKYWTGPEPGTDPEAWRKRATEHAGTWWEHWAGWIGERSGPKKAAPDGPGDREHPPLADAPGTYVHTQA</sequence>
<dbReference type="SUPFAM" id="SSF53474">
    <property type="entry name" value="alpha/beta-Hydrolases"/>
    <property type="match status" value="1"/>
</dbReference>
<evidence type="ECO:0000313" key="5">
    <source>
        <dbReference type="EMBL" id="NMH99041.1"/>
    </source>
</evidence>
<proteinExistence type="predicted"/>
<keyword evidence="1" id="KW-0808">Transferase</keyword>
<dbReference type="Gene3D" id="3.40.50.1820">
    <property type="entry name" value="alpha/beta hydrolase"/>
    <property type="match status" value="1"/>
</dbReference>
<dbReference type="Pfam" id="PF07167">
    <property type="entry name" value="PhaC_N"/>
    <property type="match status" value="1"/>
</dbReference>
<protein>
    <submittedName>
        <fullName evidence="5">Alpha/beta fold hydrolase</fullName>
    </submittedName>
</protein>
<feature type="region of interest" description="Disordered" evidence="3">
    <location>
        <begin position="537"/>
        <end position="569"/>
    </location>
</feature>
<dbReference type="InterPro" id="IPR029058">
    <property type="entry name" value="AB_hydrolase_fold"/>
</dbReference>
<dbReference type="RefSeq" id="WP_169382480.1">
    <property type="nucleotide sequence ID" value="NZ_JAAXLA010000030.1"/>
</dbReference>
<comment type="caution">
    <text evidence="5">The sequence shown here is derived from an EMBL/GenBank/DDBJ whole genome shotgun (WGS) entry which is preliminary data.</text>
</comment>
<dbReference type="InterPro" id="IPR051321">
    <property type="entry name" value="PHA/PHB_synthase"/>
</dbReference>
<evidence type="ECO:0000256" key="2">
    <source>
        <dbReference type="ARBA" id="ARBA00023315"/>
    </source>
</evidence>
<dbReference type="GO" id="GO:0016787">
    <property type="term" value="F:hydrolase activity"/>
    <property type="evidence" value="ECO:0007669"/>
    <property type="project" value="UniProtKB-KW"/>
</dbReference>
<evidence type="ECO:0000313" key="6">
    <source>
        <dbReference type="Proteomes" id="UP000820669"/>
    </source>
</evidence>
<organism evidence="5 6">
    <name type="scientific">Pseudonocardia acidicola</name>
    <dbReference type="NCBI Taxonomy" id="2724939"/>
    <lineage>
        <taxon>Bacteria</taxon>
        <taxon>Bacillati</taxon>
        <taxon>Actinomycetota</taxon>
        <taxon>Actinomycetes</taxon>
        <taxon>Pseudonocardiales</taxon>
        <taxon>Pseudonocardiaceae</taxon>
        <taxon>Pseudonocardia</taxon>
    </lineage>
</organism>